<dbReference type="EMBL" id="CP006681">
    <property type="protein sequence ID" value="AHI52374.1"/>
    <property type="molecule type" value="Genomic_DNA"/>
</dbReference>
<name>W6AFB5_9MOLU</name>
<protein>
    <submittedName>
        <fullName evidence="1">Uncharacterized protein</fullName>
    </submittedName>
</protein>
<dbReference type="HOGENOM" id="CLU_1467338_0_0_14"/>
<dbReference type="Proteomes" id="UP000019267">
    <property type="component" value="Chromosome"/>
</dbReference>
<organism evidence="1 2">
    <name type="scientific">Spiroplasma culicicola AES-1</name>
    <dbReference type="NCBI Taxonomy" id="1276246"/>
    <lineage>
        <taxon>Bacteria</taxon>
        <taxon>Bacillati</taxon>
        <taxon>Mycoplasmatota</taxon>
        <taxon>Mollicutes</taxon>
        <taxon>Entomoplasmatales</taxon>
        <taxon>Spiroplasmataceae</taxon>
        <taxon>Spiroplasma</taxon>
    </lineage>
</organism>
<dbReference type="RefSeq" id="WP_025362623.1">
    <property type="nucleotide sequence ID" value="NZ_CP006681.1"/>
</dbReference>
<evidence type="ECO:0000313" key="1">
    <source>
        <dbReference type="EMBL" id="AHI52374.1"/>
    </source>
</evidence>
<dbReference type="KEGG" id="scq:SCULI_v1c00330"/>
<keyword evidence="2" id="KW-1185">Reference proteome</keyword>
<gene>
    <name evidence="1" type="ORF">SCULI_v1c00330</name>
</gene>
<accession>W6AFB5</accession>
<dbReference type="AlphaFoldDB" id="W6AFB5"/>
<evidence type="ECO:0000313" key="2">
    <source>
        <dbReference type="Proteomes" id="UP000019267"/>
    </source>
</evidence>
<dbReference type="STRING" id="1276246.SCULI_v1c00330"/>
<dbReference type="OrthoDB" id="389315at2"/>
<proteinExistence type="predicted"/>
<sequence length="206" mass="24335">MSNRLNDIIYHVVHNEFPELGDEQYLMVINSIRSEIFRYIFANGDLNIEPEELLTTTYLALKEVKAKFNNMRGTKLTSYIIYIVKRRLADFVRTFRRKEKLEYIAKICGYKDSSEQQLNPFELMADFHVSRNYQSFEMMKNILDSIVIYIQQLDNPIEKEALKYVCAGESKTFVCCTLNITRRQLERYINHLKNYLISLINGSSNI</sequence>
<dbReference type="PATRIC" id="fig|1276246.3.peg.33"/>
<reference evidence="1 2" key="1">
    <citation type="journal article" date="2014" name="Genome Biol. Evol.">
        <title>Molecular evolution of the substrate utilization strategies and putative virulence factors in mosquito-associated Spiroplasma species.</title>
        <authorList>
            <person name="Chang T.H."/>
            <person name="Lo W.S."/>
            <person name="Ku C."/>
            <person name="Chen L.L."/>
            <person name="Kuo C.H."/>
        </authorList>
    </citation>
    <scope>NUCLEOTIDE SEQUENCE [LARGE SCALE GENOMIC DNA]</scope>
    <source>
        <strain evidence="1">AES-1</strain>
    </source>
</reference>